<accession>A0AAE1E3L7</accession>
<gene>
    <name evidence="1" type="ORF">RRG08_029330</name>
</gene>
<dbReference type="EMBL" id="JAWDGP010001331">
    <property type="protein sequence ID" value="KAK3792782.1"/>
    <property type="molecule type" value="Genomic_DNA"/>
</dbReference>
<sequence length="71" mass="7911">MKYMQRKFQRESAIRKFGLIQPLRSSESSRYPSPQFSLVSAPVSSSVSPVASIEVLLVLYGDQFSLDSALV</sequence>
<protein>
    <submittedName>
        <fullName evidence="1">Uncharacterized protein</fullName>
    </submittedName>
</protein>
<reference evidence="1" key="1">
    <citation type="journal article" date="2023" name="G3 (Bethesda)">
        <title>A reference genome for the long-term kleptoplast-retaining sea slug Elysia crispata morphotype clarki.</title>
        <authorList>
            <person name="Eastman K.E."/>
            <person name="Pendleton A.L."/>
            <person name="Shaikh M.A."/>
            <person name="Suttiyut T."/>
            <person name="Ogas R."/>
            <person name="Tomko P."/>
            <person name="Gavelis G."/>
            <person name="Widhalm J.R."/>
            <person name="Wisecaver J.H."/>
        </authorList>
    </citation>
    <scope>NUCLEOTIDE SEQUENCE</scope>
    <source>
        <strain evidence="1">ECLA1</strain>
    </source>
</reference>
<evidence type="ECO:0000313" key="2">
    <source>
        <dbReference type="Proteomes" id="UP001283361"/>
    </source>
</evidence>
<name>A0AAE1E3L7_9GAST</name>
<proteinExistence type="predicted"/>
<dbReference type="AlphaFoldDB" id="A0AAE1E3L7"/>
<keyword evidence="2" id="KW-1185">Reference proteome</keyword>
<organism evidence="1 2">
    <name type="scientific">Elysia crispata</name>
    <name type="common">lettuce slug</name>
    <dbReference type="NCBI Taxonomy" id="231223"/>
    <lineage>
        <taxon>Eukaryota</taxon>
        <taxon>Metazoa</taxon>
        <taxon>Spiralia</taxon>
        <taxon>Lophotrochozoa</taxon>
        <taxon>Mollusca</taxon>
        <taxon>Gastropoda</taxon>
        <taxon>Heterobranchia</taxon>
        <taxon>Euthyneura</taxon>
        <taxon>Panpulmonata</taxon>
        <taxon>Sacoglossa</taxon>
        <taxon>Placobranchoidea</taxon>
        <taxon>Plakobranchidae</taxon>
        <taxon>Elysia</taxon>
    </lineage>
</organism>
<dbReference type="Proteomes" id="UP001283361">
    <property type="component" value="Unassembled WGS sequence"/>
</dbReference>
<evidence type="ECO:0000313" key="1">
    <source>
        <dbReference type="EMBL" id="KAK3792782.1"/>
    </source>
</evidence>
<comment type="caution">
    <text evidence="1">The sequence shown here is derived from an EMBL/GenBank/DDBJ whole genome shotgun (WGS) entry which is preliminary data.</text>
</comment>